<dbReference type="GO" id="GO:0042732">
    <property type="term" value="P:D-xylose metabolic process"/>
    <property type="evidence" value="ECO:0007669"/>
    <property type="project" value="UniProtKB-KW"/>
</dbReference>
<reference evidence="8" key="3">
    <citation type="journal article" date="2022" name="Microbiol. Resour. Announc.">
        <title>Draft Genome Sequences of Eight Mycobacterium montefiorense Strains Isolated from Salamanders in Captivity.</title>
        <authorList>
            <person name="Komine T."/>
            <person name="Ihara H."/>
            <person name="Fukano H."/>
            <person name="Hoshino Y."/>
            <person name="Kurata O."/>
            <person name="Wada S."/>
        </authorList>
    </citation>
    <scope>NUCLEOTIDE SEQUENCE</scope>
    <source>
        <strain evidence="8">NJB18185</strain>
    </source>
</reference>
<keyword evidence="9" id="KW-1185">Reference proteome</keyword>
<evidence type="ECO:0000256" key="4">
    <source>
        <dbReference type="ARBA" id="ARBA00022777"/>
    </source>
</evidence>
<comment type="caution">
    <text evidence="8">The sequence shown here is derived from an EMBL/GenBank/DDBJ whole genome shotgun (WGS) entry which is preliminary data.</text>
</comment>
<sequence length="483" mass="51171">MASDCLIGIDIGTSAVKAILIDSAGRRLAGFTQPVPISRPLPGCAEQDPADWMTGLVGALTEFTSRHDLSRLGAIGISSQANTHVFVDSGGNALVPAITWQDTRCAPDAAELAGQIGAAQSAAWLGRPVPIDASHALSRMTHMARVHPDIYATARYILLPKDYCVMQLTGAVVSDAISAVRLARPGGYVDEFLELVPRSRELLPPLAGLEHIAGRVRAGMPCAGTPVVGGTMDAWAGMVGSGVVGHGDMMYQSGTSEIVGIISTEEKPTPGVVVFPPYQDIVLHAAPTQSGGAALLWLSEILGKSLDQLSVLTAQCDRLEAVPLFLPHLQGERAPIWDTTSRGVFARINSQTGAPEMARSVAEGVAFSARWALEAVQSSSGQVVSQANITGGGAKSDIWCQIRADALGIVLQRMRVPEAAALGAAMLAGVGIQMVGSLRDAAERFVRPERTFEPTTAYRGYYDEKFAHFTALYETLRPFNARY</sequence>
<dbReference type="InterPro" id="IPR018484">
    <property type="entry name" value="FGGY_N"/>
</dbReference>
<reference evidence="7" key="1">
    <citation type="journal article" date="2018" name="Genome Announc.">
        <title>Draft Genome Sequence of Mycobacterium montefiorense Isolated from Japanese Black Salamander (Hynobius nigrescens).</title>
        <authorList>
            <person name="Fukano H."/>
            <person name="Yoshida M."/>
            <person name="Shimizu A."/>
            <person name="Iwao H."/>
            <person name="Katayama Y."/>
            <person name="Omatsu T."/>
            <person name="Mizutani T."/>
            <person name="Kurata O."/>
            <person name="Wada S."/>
            <person name="Hoshino Y."/>
        </authorList>
    </citation>
    <scope>NUCLEOTIDE SEQUENCE</scope>
    <source>
        <strain evidence="7">BS</strain>
    </source>
</reference>
<dbReference type="PIRSF" id="PIRSF000538">
    <property type="entry name" value="GlpK"/>
    <property type="match status" value="1"/>
</dbReference>
<keyword evidence="4 8" id="KW-0418">Kinase</keyword>
<feature type="domain" description="Carbohydrate kinase FGGY N-terminal" evidence="5">
    <location>
        <begin position="6"/>
        <end position="240"/>
    </location>
</feature>
<dbReference type="InterPro" id="IPR000577">
    <property type="entry name" value="Carb_kinase_FGGY"/>
</dbReference>
<protein>
    <submittedName>
        <fullName evidence="8">Carbohydrate kinase</fullName>
    </submittedName>
</protein>
<dbReference type="InterPro" id="IPR050406">
    <property type="entry name" value="FGGY_Carb_Kinase"/>
</dbReference>
<gene>
    <name evidence="7" type="ORF">MmonteBS_22550</name>
    <name evidence="8" type="ORF">NJB18185_32320</name>
</gene>
<dbReference type="EMBL" id="BQYH01000021">
    <property type="protein sequence ID" value="GKU73461.1"/>
    <property type="molecule type" value="Genomic_DNA"/>
</dbReference>
<evidence type="ECO:0000313" key="7">
    <source>
        <dbReference type="EMBL" id="GBG37883.1"/>
    </source>
</evidence>
<dbReference type="EMBL" id="BFCH01000017">
    <property type="protein sequence ID" value="GBG37883.1"/>
    <property type="molecule type" value="Genomic_DNA"/>
</dbReference>
<dbReference type="Pfam" id="PF02782">
    <property type="entry name" value="FGGY_C"/>
    <property type="match status" value="1"/>
</dbReference>
<evidence type="ECO:0000259" key="6">
    <source>
        <dbReference type="Pfam" id="PF02782"/>
    </source>
</evidence>
<dbReference type="Gene3D" id="3.30.420.40">
    <property type="match status" value="2"/>
</dbReference>
<evidence type="ECO:0000256" key="3">
    <source>
        <dbReference type="ARBA" id="ARBA00022679"/>
    </source>
</evidence>
<accession>A0AA37UWH3</accession>
<dbReference type="AlphaFoldDB" id="A0AA37UWH3"/>
<dbReference type="PANTHER" id="PTHR43095:SF5">
    <property type="entry name" value="XYLULOSE KINASE"/>
    <property type="match status" value="1"/>
</dbReference>
<dbReference type="Pfam" id="PF00370">
    <property type="entry name" value="FGGY_N"/>
    <property type="match status" value="1"/>
</dbReference>
<evidence type="ECO:0000313" key="10">
    <source>
        <dbReference type="Proteomes" id="UP001139505"/>
    </source>
</evidence>
<evidence type="ECO:0000313" key="8">
    <source>
        <dbReference type="EMBL" id="GKU73461.1"/>
    </source>
</evidence>
<dbReference type="Proteomes" id="UP001139505">
    <property type="component" value="Unassembled WGS sequence"/>
</dbReference>
<organism evidence="8 10">
    <name type="scientific">Mycobacterium montefiorense</name>
    <dbReference type="NCBI Taxonomy" id="154654"/>
    <lineage>
        <taxon>Bacteria</taxon>
        <taxon>Bacillati</taxon>
        <taxon>Actinomycetota</taxon>
        <taxon>Actinomycetes</taxon>
        <taxon>Mycobacteriales</taxon>
        <taxon>Mycobacteriaceae</taxon>
        <taxon>Mycobacterium</taxon>
        <taxon>Mycobacterium simiae complex</taxon>
    </lineage>
</organism>
<dbReference type="PANTHER" id="PTHR43095">
    <property type="entry name" value="SUGAR KINASE"/>
    <property type="match status" value="1"/>
</dbReference>
<keyword evidence="2" id="KW-0119">Carbohydrate metabolism</keyword>
<evidence type="ECO:0000313" key="9">
    <source>
        <dbReference type="Proteomes" id="UP000245060"/>
    </source>
</evidence>
<evidence type="ECO:0000256" key="2">
    <source>
        <dbReference type="ARBA" id="ARBA00022629"/>
    </source>
</evidence>
<evidence type="ECO:0000259" key="5">
    <source>
        <dbReference type="Pfam" id="PF00370"/>
    </source>
</evidence>
<reference evidence="9" key="2">
    <citation type="submission" date="2018-04" db="EMBL/GenBank/DDBJ databases">
        <title>Draft genome sequence of Mycobacterium montefiorense isolated from Japanese black salamander.</title>
        <authorList>
            <person name="Fukano H."/>
            <person name="Yoshida M."/>
            <person name="Shimizu A."/>
            <person name="Iwao H."/>
            <person name="Kurata O."/>
            <person name="Katayama Y."/>
            <person name="Omatsu T."/>
            <person name="Mizutani T."/>
            <person name="Wada S."/>
            <person name="Hoshino Y."/>
        </authorList>
    </citation>
    <scope>NUCLEOTIDE SEQUENCE [LARGE SCALE GENOMIC DNA]</scope>
    <source>
        <strain evidence="9">BS</strain>
    </source>
</reference>
<keyword evidence="3" id="KW-0808">Transferase</keyword>
<dbReference type="GO" id="GO:0016301">
    <property type="term" value="F:kinase activity"/>
    <property type="evidence" value="ECO:0007669"/>
    <property type="project" value="UniProtKB-KW"/>
</dbReference>
<keyword evidence="2" id="KW-0859">Xylose metabolism</keyword>
<comment type="similarity">
    <text evidence="1">Belongs to the FGGY kinase family.</text>
</comment>
<name>A0AA37UWH3_9MYCO</name>
<feature type="domain" description="Carbohydrate kinase FGGY C-terminal" evidence="6">
    <location>
        <begin position="250"/>
        <end position="430"/>
    </location>
</feature>
<dbReference type="InterPro" id="IPR018485">
    <property type="entry name" value="FGGY_C"/>
</dbReference>
<evidence type="ECO:0000256" key="1">
    <source>
        <dbReference type="ARBA" id="ARBA00009156"/>
    </source>
</evidence>
<dbReference type="Proteomes" id="UP000245060">
    <property type="component" value="Unassembled WGS sequence"/>
</dbReference>
<dbReference type="RefSeq" id="WP_108921991.1">
    <property type="nucleotide sequence ID" value="NZ_BFCH01000017.1"/>
</dbReference>
<dbReference type="InterPro" id="IPR043129">
    <property type="entry name" value="ATPase_NBD"/>
</dbReference>
<proteinExistence type="inferred from homology"/>
<reference evidence="8" key="4">
    <citation type="submission" date="2022-04" db="EMBL/GenBank/DDBJ databases">
        <authorList>
            <person name="Komine T."/>
            <person name="Fukano H."/>
            <person name="Wada S."/>
        </authorList>
    </citation>
    <scope>NUCLEOTIDE SEQUENCE</scope>
    <source>
        <strain evidence="8">NJB18185</strain>
    </source>
</reference>
<dbReference type="SUPFAM" id="SSF53067">
    <property type="entry name" value="Actin-like ATPase domain"/>
    <property type="match status" value="2"/>
</dbReference>